<gene>
    <name evidence="1" type="ORF">ACFQSB_06470</name>
</gene>
<name>A0ABW2P0B7_9ACTN</name>
<comment type="caution">
    <text evidence="1">The sequence shown here is derived from an EMBL/GenBank/DDBJ whole genome shotgun (WGS) entry which is preliminary data.</text>
</comment>
<dbReference type="RefSeq" id="WP_380824902.1">
    <property type="nucleotide sequence ID" value="NZ_JBHTCG010000003.1"/>
</dbReference>
<proteinExistence type="predicted"/>
<dbReference type="EMBL" id="JBHTCG010000003">
    <property type="protein sequence ID" value="MFC7381845.1"/>
    <property type="molecule type" value="Genomic_DNA"/>
</dbReference>
<dbReference type="Proteomes" id="UP001596496">
    <property type="component" value="Unassembled WGS sequence"/>
</dbReference>
<accession>A0ABW2P0B7</accession>
<organism evidence="1 2">
    <name type="scientific">Sphaerisporangium rhizosphaerae</name>
    <dbReference type="NCBI Taxonomy" id="2269375"/>
    <lineage>
        <taxon>Bacteria</taxon>
        <taxon>Bacillati</taxon>
        <taxon>Actinomycetota</taxon>
        <taxon>Actinomycetes</taxon>
        <taxon>Streptosporangiales</taxon>
        <taxon>Streptosporangiaceae</taxon>
        <taxon>Sphaerisporangium</taxon>
    </lineage>
</organism>
<evidence type="ECO:0000313" key="2">
    <source>
        <dbReference type="Proteomes" id="UP001596496"/>
    </source>
</evidence>
<protein>
    <submittedName>
        <fullName evidence="1">Uncharacterized protein</fullName>
    </submittedName>
</protein>
<reference evidence="2" key="1">
    <citation type="journal article" date="2019" name="Int. J. Syst. Evol. Microbiol.">
        <title>The Global Catalogue of Microorganisms (GCM) 10K type strain sequencing project: providing services to taxonomists for standard genome sequencing and annotation.</title>
        <authorList>
            <consortium name="The Broad Institute Genomics Platform"/>
            <consortium name="The Broad Institute Genome Sequencing Center for Infectious Disease"/>
            <person name="Wu L."/>
            <person name="Ma J."/>
        </authorList>
    </citation>
    <scope>NUCLEOTIDE SEQUENCE [LARGE SCALE GENOMIC DNA]</scope>
    <source>
        <strain evidence="2">CECT 7649</strain>
    </source>
</reference>
<keyword evidence="2" id="KW-1185">Reference proteome</keyword>
<evidence type="ECO:0000313" key="1">
    <source>
        <dbReference type="EMBL" id="MFC7381845.1"/>
    </source>
</evidence>
<sequence length="120" mass="13353">MISFDGTFYTIADPLFEMTIPAWEGYEPDTADEADATITFPDGSRRYATFMTLSVIQRIIDKSTRTGESLGGRYFWWSDLIIIRDVGFAGMAAAIRDLVESGEIERACGLLDPPDEAGER</sequence>